<dbReference type="EMBL" id="KV006483">
    <property type="protein sequence ID" value="KZV32531.1"/>
    <property type="molecule type" value="Genomic_DNA"/>
</dbReference>
<sequence length="236" mass="25844">MKSLLTSSTLIQLLRFLSTADPDFLLLQLMLLLSSTTDQTSHFRMRPVLFPPKRPNEQLVSEPVFFGSDHTITAIIVSNLNFQIGKSKFWNRGRRPPPPVEALPPRAIVRARQRDDRSMNAHVARPGETICANCCATPPLEARCLAPAWAIAGGRLARFCCPPLRRSTALVCCAPWSTLAGRCCDVLLCARLAHVVDGAPRLSRPRAPLAARAISSIEAACRPPLRRCSGESPAMS</sequence>
<accession>A0A2Z7BKN3</accession>
<evidence type="ECO:0000313" key="3">
    <source>
        <dbReference type="Proteomes" id="UP000250235"/>
    </source>
</evidence>
<organism evidence="2 3">
    <name type="scientific">Dorcoceras hygrometricum</name>
    <dbReference type="NCBI Taxonomy" id="472368"/>
    <lineage>
        <taxon>Eukaryota</taxon>
        <taxon>Viridiplantae</taxon>
        <taxon>Streptophyta</taxon>
        <taxon>Embryophyta</taxon>
        <taxon>Tracheophyta</taxon>
        <taxon>Spermatophyta</taxon>
        <taxon>Magnoliopsida</taxon>
        <taxon>eudicotyledons</taxon>
        <taxon>Gunneridae</taxon>
        <taxon>Pentapetalae</taxon>
        <taxon>asterids</taxon>
        <taxon>lamiids</taxon>
        <taxon>Lamiales</taxon>
        <taxon>Gesneriaceae</taxon>
        <taxon>Didymocarpoideae</taxon>
        <taxon>Trichosporeae</taxon>
        <taxon>Loxocarpinae</taxon>
        <taxon>Dorcoceras</taxon>
    </lineage>
</organism>
<feature type="signal peptide" evidence="1">
    <location>
        <begin position="1"/>
        <end position="19"/>
    </location>
</feature>
<feature type="chain" id="PRO_5016281340" evidence="1">
    <location>
        <begin position="20"/>
        <end position="236"/>
    </location>
</feature>
<keyword evidence="3" id="KW-1185">Reference proteome</keyword>
<reference evidence="2 3" key="1">
    <citation type="journal article" date="2015" name="Proc. Natl. Acad. Sci. U.S.A.">
        <title>The resurrection genome of Boea hygrometrica: A blueprint for survival of dehydration.</title>
        <authorList>
            <person name="Xiao L."/>
            <person name="Yang G."/>
            <person name="Zhang L."/>
            <person name="Yang X."/>
            <person name="Zhao S."/>
            <person name="Ji Z."/>
            <person name="Zhou Q."/>
            <person name="Hu M."/>
            <person name="Wang Y."/>
            <person name="Chen M."/>
            <person name="Xu Y."/>
            <person name="Jin H."/>
            <person name="Xiao X."/>
            <person name="Hu G."/>
            <person name="Bao F."/>
            <person name="Hu Y."/>
            <person name="Wan P."/>
            <person name="Li L."/>
            <person name="Deng X."/>
            <person name="Kuang T."/>
            <person name="Xiang C."/>
            <person name="Zhu J.K."/>
            <person name="Oliver M.J."/>
            <person name="He Y."/>
        </authorList>
    </citation>
    <scope>NUCLEOTIDE SEQUENCE [LARGE SCALE GENOMIC DNA]</scope>
    <source>
        <strain evidence="3">cv. XS01</strain>
    </source>
</reference>
<evidence type="ECO:0000256" key="1">
    <source>
        <dbReference type="SAM" id="SignalP"/>
    </source>
</evidence>
<name>A0A2Z7BKN3_9LAMI</name>
<gene>
    <name evidence="2" type="ORF">F511_43101</name>
</gene>
<protein>
    <submittedName>
        <fullName evidence="2">Uncharacterized protein</fullName>
    </submittedName>
</protein>
<dbReference type="Proteomes" id="UP000250235">
    <property type="component" value="Unassembled WGS sequence"/>
</dbReference>
<evidence type="ECO:0000313" key="2">
    <source>
        <dbReference type="EMBL" id="KZV32531.1"/>
    </source>
</evidence>
<keyword evidence="1" id="KW-0732">Signal</keyword>
<dbReference type="AlphaFoldDB" id="A0A2Z7BKN3"/>
<proteinExistence type="predicted"/>